<dbReference type="Pfam" id="PF13540">
    <property type="entry name" value="RCC1_2"/>
    <property type="match status" value="1"/>
</dbReference>
<evidence type="ECO:0000256" key="13">
    <source>
        <dbReference type="PROSITE-ProRule" id="PRU10141"/>
    </source>
</evidence>
<evidence type="ECO:0000256" key="8">
    <source>
        <dbReference type="ARBA" id="ARBA00022777"/>
    </source>
</evidence>
<evidence type="ECO:0000256" key="1">
    <source>
        <dbReference type="ARBA" id="ARBA00004162"/>
    </source>
</evidence>
<feature type="transmembrane region" description="Helical" evidence="15">
    <location>
        <begin position="382"/>
        <end position="406"/>
    </location>
</feature>
<dbReference type="SMART" id="SM00220">
    <property type="entry name" value="S_TKc"/>
    <property type="match status" value="1"/>
</dbReference>
<keyword evidence="9 13" id="KW-0067">ATP-binding</keyword>
<dbReference type="InterPro" id="IPR017441">
    <property type="entry name" value="Protein_kinase_ATP_BS"/>
</dbReference>
<dbReference type="PROSITE" id="PS00107">
    <property type="entry name" value="PROTEIN_KINASE_ATP"/>
    <property type="match status" value="1"/>
</dbReference>
<keyword evidence="6 16" id="KW-0732">Signal</keyword>
<evidence type="ECO:0000256" key="11">
    <source>
        <dbReference type="ARBA" id="ARBA00023136"/>
    </source>
</evidence>
<dbReference type="FunFam" id="1.10.510.10:FF:000468">
    <property type="entry name" value="PTI1-like tyrosine-protein kinase 3"/>
    <property type="match status" value="1"/>
</dbReference>
<evidence type="ECO:0000256" key="7">
    <source>
        <dbReference type="ARBA" id="ARBA00022741"/>
    </source>
</evidence>
<accession>A0A833RK13</accession>
<evidence type="ECO:0000256" key="3">
    <source>
        <dbReference type="ARBA" id="ARBA00022527"/>
    </source>
</evidence>
<feature type="region of interest" description="Disordered" evidence="14">
    <location>
        <begin position="411"/>
        <end position="431"/>
    </location>
</feature>
<dbReference type="GO" id="GO:0004672">
    <property type="term" value="F:protein kinase activity"/>
    <property type="evidence" value="ECO:0007669"/>
    <property type="project" value="InterPro"/>
</dbReference>
<keyword evidence="2" id="KW-1003">Cell membrane</keyword>
<evidence type="ECO:0000259" key="17">
    <source>
        <dbReference type="PROSITE" id="PS50011"/>
    </source>
</evidence>
<dbReference type="AlphaFoldDB" id="A0A833RK13"/>
<feature type="chain" id="PRO_5032452359" evidence="16">
    <location>
        <begin position="23"/>
        <end position="771"/>
    </location>
</feature>
<evidence type="ECO:0000313" key="19">
    <source>
        <dbReference type="Proteomes" id="UP000623129"/>
    </source>
</evidence>
<keyword evidence="3" id="KW-0723">Serine/threonine-protein kinase</keyword>
<gene>
    <name evidence="18" type="ORF">FCM35_KLT09816</name>
</gene>
<dbReference type="Pfam" id="PF07714">
    <property type="entry name" value="PK_Tyr_Ser-Thr"/>
    <property type="match status" value="1"/>
</dbReference>
<evidence type="ECO:0000256" key="5">
    <source>
        <dbReference type="ARBA" id="ARBA00022692"/>
    </source>
</evidence>
<dbReference type="Gene3D" id="2.130.10.30">
    <property type="entry name" value="Regulator of chromosome condensation 1/beta-lactamase-inhibitor protein II"/>
    <property type="match status" value="1"/>
</dbReference>
<feature type="domain" description="Protein kinase" evidence="17">
    <location>
        <begin position="451"/>
        <end position="733"/>
    </location>
</feature>
<evidence type="ECO:0000256" key="10">
    <source>
        <dbReference type="ARBA" id="ARBA00022989"/>
    </source>
</evidence>
<dbReference type="InterPro" id="IPR009091">
    <property type="entry name" value="RCC1/BLIP-II"/>
</dbReference>
<evidence type="ECO:0000256" key="15">
    <source>
        <dbReference type="SAM" id="Phobius"/>
    </source>
</evidence>
<evidence type="ECO:0000256" key="9">
    <source>
        <dbReference type="ARBA" id="ARBA00022840"/>
    </source>
</evidence>
<keyword evidence="11 15" id="KW-0472">Membrane</keyword>
<dbReference type="GO" id="GO:0005524">
    <property type="term" value="F:ATP binding"/>
    <property type="evidence" value="ECO:0007669"/>
    <property type="project" value="UniProtKB-UniRule"/>
</dbReference>
<dbReference type="OrthoDB" id="61110at2759"/>
<dbReference type="GO" id="GO:0005886">
    <property type="term" value="C:plasma membrane"/>
    <property type="evidence" value="ECO:0007669"/>
    <property type="project" value="UniProtKB-SubCell"/>
</dbReference>
<dbReference type="PANTHER" id="PTHR46146:SF4">
    <property type="entry name" value="SERINE_THREONINE-PROTEIN KINASE-LIKE PROTEIN CCR4"/>
    <property type="match status" value="1"/>
</dbReference>
<keyword evidence="8 18" id="KW-0418">Kinase</keyword>
<dbReference type="PROSITE" id="PS50011">
    <property type="entry name" value="PROTEIN_KINASE_DOM"/>
    <property type="match status" value="1"/>
</dbReference>
<dbReference type="InterPro" id="IPR001245">
    <property type="entry name" value="Ser-Thr/Tyr_kinase_cat_dom"/>
</dbReference>
<evidence type="ECO:0000256" key="14">
    <source>
        <dbReference type="SAM" id="MobiDB-lite"/>
    </source>
</evidence>
<protein>
    <submittedName>
        <fullName evidence="18">Serine/threonine-protein kinase-like protein CCR4</fullName>
    </submittedName>
</protein>
<dbReference type="SUPFAM" id="SSF50985">
    <property type="entry name" value="RCC1/BLIP-II"/>
    <property type="match status" value="1"/>
</dbReference>
<keyword evidence="7 13" id="KW-0547">Nucleotide-binding</keyword>
<comment type="caution">
    <text evidence="18">The sequence shown here is derived from an EMBL/GenBank/DDBJ whole genome shotgun (WGS) entry which is preliminary data.</text>
</comment>
<dbReference type="SUPFAM" id="SSF56112">
    <property type="entry name" value="Protein kinase-like (PK-like)"/>
    <property type="match status" value="1"/>
</dbReference>
<keyword evidence="12" id="KW-1015">Disulfide bond</keyword>
<organism evidence="18 19">
    <name type="scientific">Carex littledalei</name>
    <dbReference type="NCBI Taxonomy" id="544730"/>
    <lineage>
        <taxon>Eukaryota</taxon>
        <taxon>Viridiplantae</taxon>
        <taxon>Streptophyta</taxon>
        <taxon>Embryophyta</taxon>
        <taxon>Tracheophyta</taxon>
        <taxon>Spermatophyta</taxon>
        <taxon>Magnoliopsida</taxon>
        <taxon>Liliopsida</taxon>
        <taxon>Poales</taxon>
        <taxon>Cyperaceae</taxon>
        <taxon>Cyperoideae</taxon>
        <taxon>Cariceae</taxon>
        <taxon>Carex</taxon>
        <taxon>Carex subgen. Euthyceras</taxon>
    </lineage>
</organism>
<dbReference type="CDD" id="cd14066">
    <property type="entry name" value="STKc_IRAK"/>
    <property type="match status" value="1"/>
</dbReference>
<evidence type="ECO:0000256" key="12">
    <source>
        <dbReference type="ARBA" id="ARBA00023157"/>
    </source>
</evidence>
<dbReference type="PROSITE" id="PS00108">
    <property type="entry name" value="PROTEIN_KINASE_ST"/>
    <property type="match status" value="1"/>
</dbReference>
<name>A0A833RK13_9POAL</name>
<evidence type="ECO:0000256" key="6">
    <source>
        <dbReference type="ARBA" id="ARBA00022729"/>
    </source>
</evidence>
<evidence type="ECO:0000256" key="16">
    <source>
        <dbReference type="SAM" id="SignalP"/>
    </source>
</evidence>
<dbReference type="PANTHER" id="PTHR46146">
    <property type="entry name" value="SERINE/THREONINE-PROTEIN KINASE-LIKE PROTEIN CCR4"/>
    <property type="match status" value="1"/>
</dbReference>
<dbReference type="Proteomes" id="UP000623129">
    <property type="component" value="Unassembled WGS sequence"/>
</dbReference>
<evidence type="ECO:0000256" key="2">
    <source>
        <dbReference type="ARBA" id="ARBA00022475"/>
    </source>
</evidence>
<keyword evidence="19" id="KW-1185">Reference proteome</keyword>
<sequence length="771" mass="83769">MPLYFSLILLLLISLSIPVSLSSPFSTLSISRLHKETIVCALVSSSFISSTAYDLTCISLPSGETINYSYESSGYGGNSFVQYSALATADDFLCGIQSPPNAKTSMLWWSFEGDPIDPWDNKRVYWGPPLLAISSGDSHVCGLKNESGGSIECWRWPELHIPDDISFKAIAVGGDFVCGITSCGGNIRCFGNKTDVVGREPPGSFIILAAGSHHACAVSTDLMLVCWGSGAPKVDPVPDDLVTLSLGTNITCILTSNGTVKCWGRGAAPPPIVAEKQFVSIEAKGDSVCGVIMGDFSVYCWGSKNFGNSTVYDQILPGTCAPETTCPCKIPGSANYCSDKGYVICQPCKTILRNSKIVIPPPPSASPASSPPIENKSKIKKVVMIAGITVGAALASCAVIVGFVLYKRAKKKEERRTDPDQTVEQPNRPIRGPLQPMVFTFRVLHDATDGFADSNKIGSGGFGTVYWGVLPDGRQAAFKRAHQRRRPHAESAFLSELGHLSRLNHINLVGLLGFCDERSERILVMEHMPHGNLYDQLHRLPPSDSSPLFTSWTNRLRIALDAARGIEYLHSYAVPGIIHRDIKSSNILLDETWTAKVSDFGLSMIRSNAGNGSSSAVSAGTVGYMDPEYYRLQELTEKSDVYSFGVVLLEMITGLKAVFKPGEDEEPCHVAEYVKPILNSGDTERLFDKRVTMKDGREEEAINTVAKLAAQCVRARGKSRPTMKEVVMELEWAVGLCVDSEDEMVEVVLEVEDRGSTMSTMSSMSTHHELE</sequence>
<comment type="subcellular location">
    <subcellularLocation>
        <location evidence="1">Cell membrane</location>
        <topology evidence="1">Single-pass membrane protein</topology>
    </subcellularLocation>
</comment>
<dbReference type="InterPro" id="IPR000719">
    <property type="entry name" value="Prot_kinase_dom"/>
</dbReference>
<keyword evidence="4" id="KW-0808">Transferase</keyword>
<feature type="signal peptide" evidence="16">
    <location>
        <begin position="1"/>
        <end position="22"/>
    </location>
</feature>
<dbReference type="Gene3D" id="1.10.510.10">
    <property type="entry name" value="Transferase(Phosphotransferase) domain 1"/>
    <property type="match status" value="1"/>
</dbReference>
<keyword evidence="10 15" id="KW-1133">Transmembrane helix</keyword>
<feature type="binding site" evidence="13">
    <location>
        <position position="479"/>
    </location>
    <ligand>
        <name>ATP</name>
        <dbReference type="ChEBI" id="CHEBI:30616"/>
    </ligand>
</feature>
<keyword evidence="5 15" id="KW-0812">Transmembrane</keyword>
<dbReference type="InterPro" id="IPR011009">
    <property type="entry name" value="Kinase-like_dom_sf"/>
</dbReference>
<evidence type="ECO:0000313" key="18">
    <source>
        <dbReference type="EMBL" id="KAF3340972.1"/>
    </source>
</evidence>
<dbReference type="Gene3D" id="3.30.200.20">
    <property type="entry name" value="Phosphorylase Kinase, domain 1"/>
    <property type="match status" value="1"/>
</dbReference>
<dbReference type="EMBL" id="SWLB01000002">
    <property type="protein sequence ID" value="KAF3340972.1"/>
    <property type="molecule type" value="Genomic_DNA"/>
</dbReference>
<proteinExistence type="predicted"/>
<dbReference type="InterPro" id="IPR008271">
    <property type="entry name" value="Ser/Thr_kinase_AS"/>
</dbReference>
<evidence type="ECO:0000256" key="4">
    <source>
        <dbReference type="ARBA" id="ARBA00022679"/>
    </source>
</evidence>
<reference evidence="18" key="1">
    <citation type="submission" date="2020-01" db="EMBL/GenBank/DDBJ databases">
        <title>Genome sequence of Kobresia littledalei, the first chromosome-level genome in the family Cyperaceae.</title>
        <authorList>
            <person name="Qu G."/>
        </authorList>
    </citation>
    <scope>NUCLEOTIDE SEQUENCE</scope>
    <source>
        <strain evidence="18">C.B.Clarke</strain>
        <tissue evidence="18">Leaf</tissue>
    </source>
</reference>